<name>A0A6F9E5H4_9BACL</name>
<dbReference type="EMBL" id="LR792683">
    <property type="protein sequence ID" value="CAB3391751.1"/>
    <property type="molecule type" value="Genomic_DNA"/>
</dbReference>
<dbReference type="Proteomes" id="UP000502196">
    <property type="component" value="Chromosome"/>
</dbReference>
<feature type="compositionally biased region" description="Basic and acidic residues" evidence="1">
    <location>
        <begin position="372"/>
        <end position="382"/>
    </location>
</feature>
<evidence type="ECO:0000313" key="2">
    <source>
        <dbReference type="EMBL" id="CAB3391751.1"/>
    </source>
</evidence>
<protein>
    <submittedName>
        <fullName evidence="2">Shikimate/quinate 5-dehydrogenase</fullName>
    </submittedName>
</protein>
<dbReference type="RefSeq" id="WP_197957629.1">
    <property type="nucleotide sequence ID" value="NZ_CP047972.1"/>
</dbReference>
<reference evidence="2 3" key="1">
    <citation type="submission" date="2020-04" db="EMBL/GenBank/DDBJ databases">
        <authorList>
            <person name="Hogendoorn C."/>
        </authorList>
    </citation>
    <scope>NUCLEOTIDE SEQUENCE [LARGE SCALE GENOMIC DNA]</scope>
    <source>
        <strain evidence="2">COOX1</strain>
    </source>
</reference>
<gene>
    <name evidence="2" type="ORF">COOX1_1067</name>
</gene>
<accession>A0A6F9E5H4</accession>
<feature type="region of interest" description="Disordered" evidence="1">
    <location>
        <begin position="357"/>
        <end position="382"/>
    </location>
</feature>
<dbReference type="Gene3D" id="3.40.50.720">
    <property type="entry name" value="NAD(P)-binding Rossmann-like Domain"/>
    <property type="match status" value="1"/>
</dbReference>
<dbReference type="InterPro" id="IPR036291">
    <property type="entry name" value="NAD(P)-bd_dom_sf"/>
</dbReference>
<dbReference type="AlphaFoldDB" id="A0A6F9E5H4"/>
<evidence type="ECO:0000313" key="3">
    <source>
        <dbReference type="Proteomes" id="UP000502196"/>
    </source>
</evidence>
<evidence type="ECO:0000256" key="1">
    <source>
        <dbReference type="SAM" id="MobiDB-lite"/>
    </source>
</evidence>
<organism evidence="2 3">
    <name type="scientific">Kyrpidia spormannii</name>
    <dbReference type="NCBI Taxonomy" id="2055160"/>
    <lineage>
        <taxon>Bacteria</taxon>
        <taxon>Bacillati</taxon>
        <taxon>Bacillota</taxon>
        <taxon>Bacilli</taxon>
        <taxon>Bacillales</taxon>
        <taxon>Alicyclobacillaceae</taxon>
        <taxon>Kyrpidia</taxon>
    </lineage>
</organism>
<sequence>MEHQFAFLIHPFDRRDITRKLPALAALPDPTLDRLLRHLPPLLVDRIDGVTGAQGVKTSGWLVGTPLTSQQLLELPWPVVYRKLLAAGKKAVRLGAKVLGLGAFTAVAGDAGVSLARRLPIAVTTGNSYTVAIALKAADVGARWMGWDPDRAGWVVMGATGGVGRVSVEILASRGRKVFAHVRDDRKAGEFLEYFRQRGLEGRIELDHDVRRILSRAPLVITCSSALEAVVQPQDLLPGAVVCDVARPRDVSRQVADHRPDVLVIDGGLVKVPGGYPGTLDLGLPADTVYACMAETMVLAMEGRLEHFSLGRNLTADRVREIADLAKKHGFELAAFRSFERALTREAVERIRREADFRRGEAAPGPGADGRLTGDRPDPVGV</sequence>
<proteinExistence type="predicted"/>
<dbReference type="SUPFAM" id="SSF51735">
    <property type="entry name" value="NAD(P)-binding Rossmann-fold domains"/>
    <property type="match status" value="1"/>
</dbReference>